<dbReference type="CDD" id="cd00082">
    <property type="entry name" value="HisKA"/>
    <property type="match status" value="1"/>
</dbReference>
<reference evidence="19" key="1">
    <citation type="journal article" date="2019" name="Int. J. Syst. Evol. Microbiol.">
        <title>The Global Catalogue of Microorganisms (GCM) 10K type strain sequencing project: providing services to taxonomists for standard genome sequencing and annotation.</title>
        <authorList>
            <consortium name="The Broad Institute Genomics Platform"/>
            <consortium name="The Broad Institute Genome Sequencing Center for Infectious Disease"/>
            <person name="Wu L."/>
            <person name="Ma J."/>
        </authorList>
    </citation>
    <scope>NUCLEOTIDE SEQUENCE [LARGE SCALE GENOMIC DNA]</scope>
    <source>
        <strain evidence="19">CCUG 50353</strain>
    </source>
</reference>
<keyword evidence="7" id="KW-0808">Transferase</keyword>
<evidence type="ECO:0000256" key="5">
    <source>
        <dbReference type="ARBA" id="ARBA00022475"/>
    </source>
</evidence>
<dbReference type="Gene3D" id="6.10.340.10">
    <property type="match status" value="1"/>
</dbReference>
<name>A0ABV8UU39_9BACL</name>
<dbReference type="Pfam" id="PF00512">
    <property type="entry name" value="HisKA"/>
    <property type="match status" value="1"/>
</dbReference>
<dbReference type="InterPro" id="IPR036097">
    <property type="entry name" value="HisK_dim/P_sf"/>
</dbReference>
<dbReference type="Pfam" id="PF00672">
    <property type="entry name" value="HAMP"/>
    <property type="match status" value="1"/>
</dbReference>
<evidence type="ECO:0000256" key="11">
    <source>
        <dbReference type="ARBA" id="ARBA00022840"/>
    </source>
</evidence>
<comment type="caution">
    <text evidence="18">The sequence shown here is derived from an EMBL/GenBank/DDBJ whole genome shotgun (WGS) entry which is preliminary data.</text>
</comment>
<feature type="transmembrane region" description="Helical" evidence="15">
    <location>
        <begin position="12"/>
        <end position="35"/>
    </location>
</feature>
<evidence type="ECO:0000256" key="7">
    <source>
        <dbReference type="ARBA" id="ARBA00022679"/>
    </source>
</evidence>
<feature type="domain" description="Histidine kinase" evidence="16">
    <location>
        <begin position="243"/>
        <end position="453"/>
    </location>
</feature>
<evidence type="ECO:0000256" key="10">
    <source>
        <dbReference type="ARBA" id="ARBA00022777"/>
    </source>
</evidence>
<keyword evidence="12 15" id="KW-1133">Transmembrane helix</keyword>
<evidence type="ECO:0000256" key="14">
    <source>
        <dbReference type="ARBA" id="ARBA00023136"/>
    </source>
</evidence>
<proteinExistence type="predicted"/>
<dbReference type="SMART" id="SM00387">
    <property type="entry name" value="HATPase_c"/>
    <property type="match status" value="1"/>
</dbReference>
<comment type="catalytic activity">
    <reaction evidence="1">
        <text>ATP + protein L-histidine = ADP + protein N-phospho-L-histidine.</text>
        <dbReference type="EC" id="2.7.13.3"/>
    </reaction>
</comment>
<evidence type="ECO:0000313" key="19">
    <source>
        <dbReference type="Proteomes" id="UP001595733"/>
    </source>
</evidence>
<comment type="subcellular location">
    <subcellularLocation>
        <location evidence="2">Cell membrane</location>
        <topology evidence="2">Multi-pass membrane protein</topology>
    </subcellularLocation>
</comment>
<dbReference type="Pfam" id="PF02518">
    <property type="entry name" value="HATPase_c"/>
    <property type="match status" value="1"/>
</dbReference>
<dbReference type="PRINTS" id="PR00344">
    <property type="entry name" value="BCTRLSENSOR"/>
</dbReference>
<dbReference type="InterPro" id="IPR050428">
    <property type="entry name" value="TCS_sensor_his_kinase"/>
</dbReference>
<dbReference type="SMART" id="SM00388">
    <property type="entry name" value="HisKA"/>
    <property type="match status" value="1"/>
</dbReference>
<evidence type="ECO:0000256" key="9">
    <source>
        <dbReference type="ARBA" id="ARBA00022741"/>
    </source>
</evidence>
<organism evidence="18 19">
    <name type="scientific">Chryseomicrobium palamuruense</name>
    <dbReference type="NCBI Taxonomy" id="682973"/>
    <lineage>
        <taxon>Bacteria</taxon>
        <taxon>Bacillati</taxon>
        <taxon>Bacillota</taxon>
        <taxon>Bacilli</taxon>
        <taxon>Bacillales</taxon>
        <taxon>Caryophanaceae</taxon>
        <taxon>Chryseomicrobium</taxon>
    </lineage>
</organism>
<dbReference type="EMBL" id="JBHSEF010000011">
    <property type="protein sequence ID" value="MFC4354674.1"/>
    <property type="molecule type" value="Genomic_DNA"/>
</dbReference>
<keyword evidence="5" id="KW-1003">Cell membrane</keyword>
<evidence type="ECO:0000259" key="17">
    <source>
        <dbReference type="PROSITE" id="PS50885"/>
    </source>
</evidence>
<keyword evidence="13" id="KW-0902">Two-component regulatory system</keyword>
<dbReference type="InterPro" id="IPR003660">
    <property type="entry name" value="HAMP_dom"/>
</dbReference>
<dbReference type="CDD" id="cd00075">
    <property type="entry name" value="HATPase"/>
    <property type="match status" value="1"/>
</dbReference>
<dbReference type="PANTHER" id="PTHR45436:SF5">
    <property type="entry name" value="SENSOR HISTIDINE KINASE TRCS"/>
    <property type="match status" value="1"/>
</dbReference>
<dbReference type="GO" id="GO:0016301">
    <property type="term" value="F:kinase activity"/>
    <property type="evidence" value="ECO:0007669"/>
    <property type="project" value="UniProtKB-KW"/>
</dbReference>
<dbReference type="SUPFAM" id="SSF47384">
    <property type="entry name" value="Homodimeric domain of signal transducing histidine kinase"/>
    <property type="match status" value="1"/>
</dbReference>
<sequence length="454" mass="52151">MKGKTDSLRFKWSLWTATSMVLTYFFLAALLYTALSQWVLASERETAKQSLSELQSYMESRGAYLSIQDFERNTGLLNQFLSRNQSARILNRDGIELLQINSEGVFPRFDGPTNQFVQLEVNNHSILYRAIEIPLGNDRLFVAVSHSLASYESMLSYLLWALILFAILFIIAAGFAGYFLSSYLIQPLENLRNAMQSTMPGKGVRLTPNYTKQDEIGELTKEFNRLLKRMDDVYAMQERFIGNVSHELRSPVQAIEGNIALLTRWGKDDPEVLHETLSIVQQEIYRMKEMMEALLALAKQHELTSEVIFVKEEMKEATRLFKEQYPDIKILLQVEQAEIELSRILFHQIVMNLLTNAIRYSNEHPSIQIKSEKTSHEYRLIFHDNGVGIAEKHFGKLFEPFYTIDETRSKESGGTGLGLTFVRQVMERAGGEIRVYSEPGKGSEFHLLFPQKAK</sequence>
<dbReference type="SUPFAM" id="SSF55874">
    <property type="entry name" value="ATPase domain of HSP90 chaperone/DNA topoisomerase II/histidine kinase"/>
    <property type="match status" value="1"/>
</dbReference>
<evidence type="ECO:0000313" key="18">
    <source>
        <dbReference type="EMBL" id="MFC4354674.1"/>
    </source>
</evidence>
<keyword evidence="9" id="KW-0547">Nucleotide-binding</keyword>
<dbReference type="EC" id="2.7.13.3" evidence="3"/>
<dbReference type="InterPro" id="IPR003594">
    <property type="entry name" value="HATPase_dom"/>
</dbReference>
<keyword evidence="8 15" id="KW-0812">Transmembrane</keyword>
<dbReference type="RefSeq" id="WP_378140943.1">
    <property type="nucleotide sequence ID" value="NZ_JBHSEF010000011.1"/>
</dbReference>
<evidence type="ECO:0000256" key="2">
    <source>
        <dbReference type="ARBA" id="ARBA00004651"/>
    </source>
</evidence>
<feature type="transmembrane region" description="Helical" evidence="15">
    <location>
        <begin position="157"/>
        <end position="185"/>
    </location>
</feature>
<keyword evidence="14 15" id="KW-0472">Membrane</keyword>
<dbReference type="InterPro" id="IPR036890">
    <property type="entry name" value="HATPase_C_sf"/>
</dbReference>
<evidence type="ECO:0000256" key="13">
    <source>
        <dbReference type="ARBA" id="ARBA00023012"/>
    </source>
</evidence>
<dbReference type="InterPro" id="IPR003661">
    <property type="entry name" value="HisK_dim/P_dom"/>
</dbReference>
<dbReference type="PROSITE" id="PS50885">
    <property type="entry name" value="HAMP"/>
    <property type="match status" value="1"/>
</dbReference>
<dbReference type="InterPro" id="IPR005467">
    <property type="entry name" value="His_kinase_dom"/>
</dbReference>
<dbReference type="Proteomes" id="UP001595733">
    <property type="component" value="Unassembled WGS sequence"/>
</dbReference>
<accession>A0ABV8UU39</accession>
<evidence type="ECO:0000256" key="8">
    <source>
        <dbReference type="ARBA" id="ARBA00022692"/>
    </source>
</evidence>
<evidence type="ECO:0000256" key="4">
    <source>
        <dbReference type="ARBA" id="ARBA00015735"/>
    </source>
</evidence>
<dbReference type="PANTHER" id="PTHR45436">
    <property type="entry name" value="SENSOR HISTIDINE KINASE YKOH"/>
    <property type="match status" value="1"/>
</dbReference>
<evidence type="ECO:0000256" key="3">
    <source>
        <dbReference type="ARBA" id="ARBA00012438"/>
    </source>
</evidence>
<feature type="domain" description="HAMP" evidence="17">
    <location>
        <begin position="182"/>
        <end position="235"/>
    </location>
</feature>
<evidence type="ECO:0000256" key="6">
    <source>
        <dbReference type="ARBA" id="ARBA00022553"/>
    </source>
</evidence>
<keyword evidence="19" id="KW-1185">Reference proteome</keyword>
<dbReference type="Gene3D" id="1.10.287.130">
    <property type="match status" value="1"/>
</dbReference>
<dbReference type="InterPro" id="IPR041610">
    <property type="entry name" value="ArlS_N"/>
</dbReference>
<protein>
    <recommendedName>
        <fullName evidence="4">Signal transduction histidine-protein kinase ArlS</fullName>
        <ecNumber evidence="3">2.7.13.3</ecNumber>
    </recommendedName>
</protein>
<evidence type="ECO:0000256" key="1">
    <source>
        <dbReference type="ARBA" id="ARBA00000085"/>
    </source>
</evidence>
<keyword evidence="6" id="KW-0597">Phosphoprotein</keyword>
<evidence type="ECO:0000256" key="15">
    <source>
        <dbReference type="SAM" id="Phobius"/>
    </source>
</evidence>
<gene>
    <name evidence="18" type="ORF">ACFO0S_06205</name>
</gene>
<keyword evidence="11" id="KW-0067">ATP-binding</keyword>
<dbReference type="InterPro" id="IPR004358">
    <property type="entry name" value="Sig_transdc_His_kin-like_C"/>
</dbReference>
<dbReference type="Pfam" id="PF18719">
    <property type="entry name" value="ArlS_N"/>
    <property type="match status" value="1"/>
</dbReference>
<evidence type="ECO:0000259" key="16">
    <source>
        <dbReference type="PROSITE" id="PS50109"/>
    </source>
</evidence>
<keyword evidence="10 18" id="KW-0418">Kinase</keyword>
<dbReference type="PROSITE" id="PS50109">
    <property type="entry name" value="HIS_KIN"/>
    <property type="match status" value="1"/>
</dbReference>
<evidence type="ECO:0000256" key="12">
    <source>
        <dbReference type="ARBA" id="ARBA00022989"/>
    </source>
</evidence>
<dbReference type="Gene3D" id="3.30.565.10">
    <property type="entry name" value="Histidine kinase-like ATPase, C-terminal domain"/>
    <property type="match status" value="1"/>
</dbReference>